<accession>A0A7X0RR65</accession>
<dbReference type="AlphaFoldDB" id="A0A7X0RR65"/>
<name>A0A7X0RR65_9BACL</name>
<gene>
    <name evidence="2" type="ORF">H7C19_09490</name>
</gene>
<dbReference type="InterPro" id="IPR019658">
    <property type="entry name" value="DUF2515"/>
</dbReference>
<evidence type="ECO:0000256" key="1">
    <source>
        <dbReference type="SAM" id="MobiDB-lite"/>
    </source>
</evidence>
<evidence type="ECO:0000313" key="2">
    <source>
        <dbReference type="EMBL" id="MBB6670920.1"/>
    </source>
</evidence>
<dbReference type="Pfam" id="PF10720">
    <property type="entry name" value="DUF2515"/>
    <property type="match status" value="1"/>
</dbReference>
<sequence length="442" mass="50071">MTREPSSNNDTSRPRERRPGAAGWADLSRRFADGIAAKAGGLWDSLQLASPRGELRIRRETADWAETELRALLQRGMRGASSDWDGTNAELVRRIREETDRLNRNNVTRTAAYWAIYETYPELHWALLAHLVSRNGGWSMTDLKGQWLPKLLEPDAAATIFEMLESCNALIFRDAYPQLMLYAESRRSGKSRFELLPAFGVSAFMTPFWERFWIERDSPLLTVALIVNEQHVIERRIVQDPAYRSTVLASLVFLSQRWLQLNQVVFPLATPPSEESDPHERANLRLAGRVLEKFDELRERIAFGKSLYAMLYAYPKVHEGALAFAKAVPHTGSRSDYWPGRFASETQTTGGRPVESDRAAGWGALGQWRSPTLADAWGDRPQRPVSPGDWFADLSSLRDLYGLRPPLVIDMTREHDFGQRKMQAAVMAKLALLPDGGRANFD</sequence>
<feature type="compositionally biased region" description="Polar residues" evidence="1">
    <location>
        <begin position="1"/>
        <end position="11"/>
    </location>
</feature>
<proteinExistence type="predicted"/>
<comment type="caution">
    <text evidence="2">The sequence shown here is derived from an EMBL/GenBank/DDBJ whole genome shotgun (WGS) entry which is preliminary data.</text>
</comment>
<reference evidence="2 3" key="1">
    <citation type="submission" date="2020-08" db="EMBL/GenBank/DDBJ databases">
        <title>Cohnella phylogeny.</title>
        <authorList>
            <person name="Dunlap C."/>
        </authorList>
    </citation>
    <scope>NUCLEOTIDE SEQUENCE [LARGE SCALE GENOMIC DNA]</scope>
    <source>
        <strain evidence="2 3">DSM 28246</strain>
    </source>
</reference>
<protein>
    <submittedName>
        <fullName evidence="2">DUF2515 family protein</fullName>
    </submittedName>
</protein>
<dbReference type="RefSeq" id="WP_185142407.1">
    <property type="nucleotide sequence ID" value="NZ_JACJVP010000012.1"/>
</dbReference>
<keyword evidence="3" id="KW-1185">Reference proteome</keyword>
<dbReference type="Proteomes" id="UP000547209">
    <property type="component" value="Unassembled WGS sequence"/>
</dbReference>
<feature type="region of interest" description="Disordered" evidence="1">
    <location>
        <begin position="1"/>
        <end position="23"/>
    </location>
</feature>
<dbReference type="EMBL" id="JACJVP010000012">
    <property type="protein sequence ID" value="MBB6670920.1"/>
    <property type="molecule type" value="Genomic_DNA"/>
</dbReference>
<organism evidence="2 3">
    <name type="scientific">Cohnella nanjingensis</name>
    <dbReference type="NCBI Taxonomy" id="1387779"/>
    <lineage>
        <taxon>Bacteria</taxon>
        <taxon>Bacillati</taxon>
        <taxon>Bacillota</taxon>
        <taxon>Bacilli</taxon>
        <taxon>Bacillales</taxon>
        <taxon>Paenibacillaceae</taxon>
        <taxon>Cohnella</taxon>
    </lineage>
</organism>
<evidence type="ECO:0000313" key="3">
    <source>
        <dbReference type="Proteomes" id="UP000547209"/>
    </source>
</evidence>